<accession>A0A1F6G1H0</accession>
<evidence type="ECO:0000313" key="2">
    <source>
        <dbReference type="Proteomes" id="UP000177320"/>
    </source>
</evidence>
<dbReference type="EMBL" id="MFNA01000030">
    <property type="protein sequence ID" value="OGG91971.1"/>
    <property type="molecule type" value="Genomic_DNA"/>
</dbReference>
<dbReference type="Proteomes" id="UP000177320">
    <property type="component" value="Unassembled WGS sequence"/>
</dbReference>
<dbReference type="Gene3D" id="3.40.50.300">
    <property type="entry name" value="P-loop containing nucleotide triphosphate hydrolases"/>
    <property type="match status" value="1"/>
</dbReference>
<dbReference type="SUPFAM" id="SSF52540">
    <property type="entry name" value="P-loop containing nucleoside triphosphate hydrolases"/>
    <property type="match status" value="1"/>
</dbReference>
<protein>
    <submittedName>
        <fullName evidence="1">Uncharacterized protein</fullName>
    </submittedName>
</protein>
<sequence>MIIFISGSINSGKTTIAKILHERLENSALVEIDSLHAFVEKWIPIEEAIGLNLENAAAVIKNFVKHGIDVIVPYPLLKKNYKFLIENLKDANQQIYFFTLNPKLEIVLKNRGERKLTDWEKERIKHHYQIGINKPEFGEIIDNSSQAPEQTALIVL</sequence>
<organism evidence="1 2">
    <name type="scientific">Candidatus Kuenenbacteria bacterium RIFCSPLOWO2_12_FULL_42_13</name>
    <dbReference type="NCBI Taxonomy" id="1798565"/>
    <lineage>
        <taxon>Bacteria</taxon>
        <taxon>Candidatus Kueneniibacteriota</taxon>
    </lineage>
</organism>
<gene>
    <name evidence="1" type="ORF">A3H03_00700</name>
</gene>
<dbReference type="AlphaFoldDB" id="A0A1F6G1H0"/>
<proteinExistence type="predicted"/>
<evidence type="ECO:0000313" key="1">
    <source>
        <dbReference type="EMBL" id="OGG91971.1"/>
    </source>
</evidence>
<dbReference type="InterPro" id="IPR027417">
    <property type="entry name" value="P-loop_NTPase"/>
</dbReference>
<reference evidence="1 2" key="1">
    <citation type="journal article" date="2016" name="Nat. Commun.">
        <title>Thousands of microbial genomes shed light on interconnected biogeochemical processes in an aquifer system.</title>
        <authorList>
            <person name="Anantharaman K."/>
            <person name="Brown C.T."/>
            <person name="Hug L.A."/>
            <person name="Sharon I."/>
            <person name="Castelle C.J."/>
            <person name="Probst A.J."/>
            <person name="Thomas B.C."/>
            <person name="Singh A."/>
            <person name="Wilkins M.J."/>
            <person name="Karaoz U."/>
            <person name="Brodie E.L."/>
            <person name="Williams K.H."/>
            <person name="Hubbard S.S."/>
            <person name="Banfield J.F."/>
        </authorList>
    </citation>
    <scope>NUCLEOTIDE SEQUENCE [LARGE SCALE GENOMIC DNA]</scope>
</reference>
<name>A0A1F6G1H0_9BACT</name>
<comment type="caution">
    <text evidence="1">The sequence shown here is derived from an EMBL/GenBank/DDBJ whole genome shotgun (WGS) entry which is preliminary data.</text>
</comment>